<comment type="caution">
    <text evidence="2">The sequence shown here is derived from an EMBL/GenBank/DDBJ whole genome shotgun (WGS) entry which is preliminary data.</text>
</comment>
<keyword evidence="3" id="KW-1185">Reference proteome</keyword>
<proteinExistence type="predicted"/>
<gene>
    <name evidence="2" type="ORF">GCM10009533_10830</name>
</gene>
<organism evidence="2 3">
    <name type="scientific">Saccharopolyspora erythraea</name>
    <name type="common">Streptomyces erythraeus</name>
    <dbReference type="NCBI Taxonomy" id="1836"/>
    <lineage>
        <taxon>Bacteria</taxon>
        <taxon>Bacillati</taxon>
        <taxon>Actinomycetota</taxon>
        <taxon>Actinomycetes</taxon>
        <taxon>Pseudonocardiales</taxon>
        <taxon>Pseudonocardiaceae</taxon>
        <taxon>Saccharopolyspora</taxon>
    </lineage>
</organism>
<evidence type="ECO:0000313" key="3">
    <source>
        <dbReference type="Proteomes" id="UP001500729"/>
    </source>
</evidence>
<protein>
    <submittedName>
        <fullName evidence="2">Uncharacterized protein</fullName>
    </submittedName>
</protein>
<name>A0ABP3M8Z2_SACER</name>
<evidence type="ECO:0000256" key="1">
    <source>
        <dbReference type="SAM" id="MobiDB-lite"/>
    </source>
</evidence>
<accession>A0ABP3M8Z2</accession>
<feature type="compositionally biased region" description="Polar residues" evidence="1">
    <location>
        <begin position="74"/>
        <end position="94"/>
    </location>
</feature>
<feature type="region of interest" description="Disordered" evidence="1">
    <location>
        <begin position="69"/>
        <end position="102"/>
    </location>
</feature>
<evidence type="ECO:0000313" key="2">
    <source>
        <dbReference type="EMBL" id="GAA0513773.1"/>
    </source>
</evidence>
<sequence>MGAILWWDRAGKGLQFVAGLVVLIDIYGPKRLEALRDRSADRAERSMHITTSRSCALNAGICHSTRKTLRPPSCSGSANTAGRPSTATSTSSCAGVQAARNA</sequence>
<reference evidence="3" key="1">
    <citation type="journal article" date="2019" name="Int. J. Syst. Evol. Microbiol.">
        <title>The Global Catalogue of Microorganisms (GCM) 10K type strain sequencing project: providing services to taxonomists for standard genome sequencing and annotation.</title>
        <authorList>
            <consortium name="The Broad Institute Genomics Platform"/>
            <consortium name="The Broad Institute Genome Sequencing Center for Infectious Disease"/>
            <person name="Wu L."/>
            <person name="Ma J."/>
        </authorList>
    </citation>
    <scope>NUCLEOTIDE SEQUENCE [LARGE SCALE GENOMIC DNA]</scope>
    <source>
        <strain evidence="3">JCM 10303</strain>
    </source>
</reference>
<dbReference type="Proteomes" id="UP001500729">
    <property type="component" value="Unassembled WGS sequence"/>
</dbReference>
<dbReference type="EMBL" id="BAAAGS010000005">
    <property type="protein sequence ID" value="GAA0513773.1"/>
    <property type="molecule type" value="Genomic_DNA"/>
</dbReference>